<sequence>MEISELLNYRQDLLEECQDDEKFISESDFLIKTIPFLNDAKLLDSEDYNDSYQYGKADNIKVNGYVLNESGERLQIFIVDESSIDVGLQQDDLLISQKSYYDQQFNKAIKFINKSIKKHLNDDIQESSPAKPLMNFLASSEGLEQIDVIEIFLISAAITVEKRGAEPQPKKIEFDDDSIDVKYTKGKDVKSKSIGVFKRLIDLNFIYNVLISQGNREVLTVNFETLYPQAIHLIKAADEENFESYLCVLPATLIAELYRKYSTRILEKNVRSFLQFKGVNQGIKDTIKKTPELFIAYNNGMTITAVDSELKEENGQYVLKSLTDFQIVNGGQTTASIYFSKKEGLDVSKVRVMAKINVAKNTDEEKLNEFISQISIYSNAQSKVSSADLRSRNEQLIKLKAVSESTLSPTGKKWFFERFKGEFNTLLRKNPAAKTRINNEYPKERRFSKEELAKYYMSWGDQPHLVKKGGEKIFRLFIETLSGVEKKKALIVDRDFFEETIAKIMLFRALEKQYGAGKNSLGQLRSAVVPYAIAIIYKYSNSIKASSTFDLGKVWKQEIFDESFLNMTYSLMDLMNNLIKKYALSDDLGEYSKKAELWEAISSSSEIKQFIAADIFKNAISKLLISKEDKKGAEKVSKKAKYVDFSQLYENVMIYSKTSLYYQKLGILIGRTYSANQQNKFDKIVSNINNNDDISDALRAFEMEFLNEIRVNQPQIFDQISVKEQSKWLAAYDFVLSRYNNCIENKEDIRSVFQREREIFKLKGAKFYTVLDEIGNKLYDGQSLSMKDLYSLCSCLQLQ</sequence>
<organism evidence="3 4">
    <name type="scientific">Sphingobacterium kitahiroshimense</name>
    <dbReference type="NCBI Taxonomy" id="470446"/>
    <lineage>
        <taxon>Bacteria</taxon>
        <taxon>Pseudomonadati</taxon>
        <taxon>Bacteroidota</taxon>
        <taxon>Sphingobacteriia</taxon>
        <taxon>Sphingobacteriales</taxon>
        <taxon>Sphingobacteriaceae</taxon>
        <taxon>Sphingobacterium</taxon>
    </lineage>
</organism>
<feature type="domain" description="Abortive phage infection protein C-terminal" evidence="1">
    <location>
        <begin position="266"/>
        <end position="580"/>
    </location>
</feature>
<evidence type="ECO:0000259" key="2">
    <source>
        <dbReference type="Pfam" id="PF22879"/>
    </source>
</evidence>
<dbReference type="Proteomes" id="UP001409291">
    <property type="component" value="Unassembled WGS sequence"/>
</dbReference>
<gene>
    <name evidence="3" type="ORF">ABE541_25835</name>
</gene>
<dbReference type="EMBL" id="JBDJNQ010000024">
    <property type="protein sequence ID" value="MEN5380709.1"/>
    <property type="molecule type" value="Genomic_DNA"/>
</dbReference>
<reference evidence="3 4" key="1">
    <citation type="submission" date="2024-04" db="EMBL/GenBank/DDBJ databases">
        <title>WGS of bacteria from Torrens River.</title>
        <authorList>
            <person name="Wyrsch E.R."/>
            <person name="Drigo B."/>
        </authorList>
    </citation>
    <scope>NUCLEOTIDE SEQUENCE [LARGE SCALE GENOMIC DNA]</scope>
    <source>
        <strain evidence="3 4">TWI391</strain>
    </source>
</reference>
<dbReference type="Pfam" id="PF10592">
    <property type="entry name" value="AIPR"/>
    <property type="match status" value="1"/>
</dbReference>
<accession>A0ABV0C4N9</accession>
<dbReference type="InterPro" id="IPR018891">
    <property type="entry name" value="AIPR_C"/>
</dbReference>
<dbReference type="InterPro" id="IPR055101">
    <property type="entry name" value="AIPR_N"/>
</dbReference>
<evidence type="ECO:0000313" key="3">
    <source>
        <dbReference type="EMBL" id="MEN5380709.1"/>
    </source>
</evidence>
<keyword evidence="4" id="KW-1185">Reference proteome</keyword>
<comment type="caution">
    <text evidence="3">The sequence shown here is derived from an EMBL/GenBank/DDBJ whole genome shotgun (WGS) entry which is preliminary data.</text>
</comment>
<proteinExistence type="predicted"/>
<feature type="domain" description="Abortive infection phage resistance protein N-terminal" evidence="2">
    <location>
        <begin position="53"/>
        <end position="181"/>
    </location>
</feature>
<name>A0ABV0C4N9_9SPHI</name>
<dbReference type="RefSeq" id="WP_346583640.1">
    <property type="nucleotide sequence ID" value="NZ_JBDJNQ010000024.1"/>
</dbReference>
<protein>
    <submittedName>
        <fullName evidence="3">AIPR family protein</fullName>
    </submittedName>
</protein>
<evidence type="ECO:0000313" key="4">
    <source>
        <dbReference type="Proteomes" id="UP001409291"/>
    </source>
</evidence>
<evidence type="ECO:0000259" key="1">
    <source>
        <dbReference type="Pfam" id="PF10592"/>
    </source>
</evidence>
<dbReference type="Pfam" id="PF22879">
    <property type="entry name" value="AIPR_N"/>
    <property type="match status" value="1"/>
</dbReference>